<evidence type="ECO:0008006" key="3">
    <source>
        <dbReference type="Google" id="ProtNLM"/>
    </source>
</evidence>
<sequence length="58" mass="6132">MCLCTLSELETLLRRRLKAIDHLNGDMKTAYGIANTLGTGDCANTGAGEVPQGLSHIS</sequence>
<reference evidence="1 2" key="1">
    <citation type="submission" date="2024-06" db="EMBL/GenBank/DDBJ databases">
        <title>The Natural Products Discovery Center: Release of the First 8490 Sequenced Strains for Exploring Actinobacteria Biosynthetic Diversity.</title>
        <authorList>
            <person name="Kalkreuter E."/>
            <person name="Kautsar S.A."/>
            <person name="Yang D."/>
            <person name="Bader C.D."/>
            <person name="Teijaro C.N."/>
            <person name="Fluegel L."/>
            <person name="Davis C.M."/>
            <person name="Simpson J.R."/>
            <person name="Lauterbach L."/>
            <person name="Steele A.D."/>
            <person name="Gui C."/>
            <person name="Meng S."/>
            <person name="Li G."/>
            <person name="Viehrig K."/>
            <person name="Ye F."/>
            <person name="Su P."/>
            <person name="Kiefer A.F."/>
            <person name="Nichols A."/>
            <person name="Cepeda A.J."/>
            <person name="Yan W."/>
            <person name="Fan B."/>
            <person name="Jiang Y."/>
            <person name="Adhikari A."/>
            <person name="Zheng C.-J."/>
            <person name="Schuster L."/>
            <person name="Cowan T.M."/>
            <person name="Smanski M.J."/>
            <person name="Chevrette M.G."/>
            <person name="De Carvalho L.P.S."/>
            <person name="Shen B."/>
        </authorList>
    </citation>
    <scope>NUCLEOTIDE SEQUENCE [LARGE SCALE GENOMIC DNA]</scope>
    <source>
        <strain evidence="1 2">NPDC000634</strain>
    </source>
</reference>
<dbReference type="EMBL" id="JBEPCU010000083">
    <property type="protein sequence ID" value="MER6976982.1"/>
    <property type="molecule type" value="Genomic_DNA"/>
</dbReference>
<dbReference type="Proteomes" id="UP001458415">
    <property type="component" value="Unassembled WGS sequence"/>
</dbReference>
<name>A0ABV1VYF7_9ACTN</name>
<gene>
    <name evidence="1" type="ORF">ABT317_08085</name>
</gene>
<protein>
    <recommendedName>
        <fullName evidence="3">Transposase</fullName>
    </recommendedName>
</protein>
<comment type="caution">
    <text evidence="1">The sequence shown here is derived from an EMBL/GenBank/DDBJ whole genome shotgun (WGS) entry which is preliminary data.</text>
</comment>
<organism evidence="1 2">
    <name type="scientific">Streptomyces carpinensis</name>
    <dbReference type="NCBI Taxonomy" id="66369"/>
    <lineage>
        <taxon>Bacteria</taxon>
        <taxon>Bacillati</taxon>
        <taxon>Actinomycetota</taxon>
        <taxon>Actinomycetes</taxon>
        <taxon>Kitasatosporales</taxon>
        <taxon>Streptomycetaceae</taxon>
        <taxon>Streptomyces</taxon>
    </lineage>
</organism>
<proteinExistence type="predicted"/>
<evidence type="ECO:0000313" key="1">
    <source>
        <dbReference type="EMBL" id="MER6976982.1"/>
    </source>
</evidence>
<dbReference type="RefSeq" id="WP_158103994.1">
    <property type="nucleotide sequence ID" value="NZ_MUBM01000397.1"/>
</dbReference>
<keyword evidence="2" id="KW-1185">Reference proteome</keyword>
<evidence type="ECO:0000313" key="2">
    <source>
        <dbReference type="Proteomes" id="UP001458415"/>
    </source>
</evidence>
<accession>A0ABV1VYF7</accession>